<dbReference type="EMBL" id="JABSTQ010000616">
    <property type="protein sequence ID" value="KAG0445291.1"/>
    <property type="molecule type" value="Genomic_DNA"/>
</dbReference>
<sequence length="231" mass="27612">MSRSSDHHPESGRPTLAYWNTRGLAQSIRNLLIYKGVEFHDRRFEFGQPPDFRNKEWLKEKFTLGLTFPNLPYYIDGNVKLTQSLAILRHLARKYDLDGRTEEETMELDMCEQQARDLIVGLVMTGYSPNFEDARKKFEENLINVLELWANHLQGRKWTFGDRLTYVDFLLYEALDWNYELHPDAFEIHPELLDFLKNFEELPNIKEHMTTENYRKWPITSPMCRWGYRKA</sequence>
<evidence type="ECO:0000313" key="1">
    <source>
        <dbReference type="EMBL" id="KAG0445291.1"/>
    </source>
</evidence>
<reference evidence="1 2" key="1">
    <citation type="journal article" date="2020" name="Cell">
        <title>Large-Scale Comparative Analyses of Tick Genomes Elucidate Their Genetic Diversity and Vector Capacities.</title>
        <authorList>
            <consortium name="Tick Genome and Microbiome Consortium (TIGMIC)"/>
            <person name="Jia N."/>
            <person name="Wang J."/>
            <person name="Shi W."/>
            <person name="Du L."/>
            <person name="Sun Y."/>
            <person name="Zhan W."/>
            <person name="Jiang J.F."/>
            <person name="Wang Q."/>
            <person name="Zhang B."/>
            <person name="Ji P."/>
            <person name="Bell-Sakyi L."/>
            <person name="Cui X.M."/>
            <person name="Yuan T.T."/>
            <person name="Jiang B.G."/>
            <person name="Yang W.F."/>
            <person name="Lam T.T."/>
            <person name="Chang Q.C."/>
            <person name="Ding S.J."/>
            <person name="Wang X.J."/>
            <person name="Zhu J.G."/>
            <person name="Ruan X.D."/>
            <person name="Zhao L."/>
            <person name="Wei J.T."/>
            <person name="Ye R.Z."/>
            <person name="Que T.C."/>
            <person name="Du C.H."/>
            <person name="Zhou Y.H."/>
            <person name="Cheng J.X."/>
            <person name="Dai P.F."/>
            <person name="Guo W.B."/>
            <person name="Han X.H."/>
            <person name="Huang E.J."/>
            <person name="Li L.F."/>
            <person name="Wei W."/>
            <person name="Gao Y.C."/>
            <person name="Liu J.Z."/>
            <person name="Shao H.Z."/>
            <person name="Wang X."/>
            <person name="Wang C.C."/>
            <person name="Yang T.C."/>
            <person name="Huo Q.B."/>
            <person name="Li W."/>
            <person name="Chen H.Y."/>
            <person name="Chen S.E."/>
            <person name="Zhou L.G."/>
            <person name="Ni X.B."/>
            <person name="Tian J.H."/>
            <person name="Sheng Y."/>
            <person name="Liu T."/>
            <person name="Pan Y.S."/>
            <person name="Xia L.Y."/>
            <person name="Li J."/>
            <person name="Zhao F."/>
            <person name="Cao W.C."/>
        </authorList>
    </citation>
    <scope>NUCLEOTIDE SEQUENCE [LARGE SCALE GENOMIC DNA]</scope>
    <source>
        <strain evidence="1">Iper-2018</strain>
    </source>
</reference>
<comment type="caution">
    <text evidence="1">The sequence shown here is derived from an EMBL/GenBank/DDBJ whole genome shotgun (WGS) entry which is preliminary data.</text>
</comment>
<gene>
    <name evidence="1" type="ORF">HPB47_017282</name>
</gene>
<name>A0AC60R0X0_IXOPE</name>
<protein>
    <submittedName>
        <fullName evidence="1">Uncharacterized protein</fullName>
    </submittedName>
</protein>
<dbReference type="Proteomes" id="UP000805193">
    <property type="component" value="Unassembled WGS sequence"/>
</dbReference>
<proteinExistence type="predicted"/>
<evidence type="ECO:0000313" key="2">
    <source>
        <dbReference type="Proteomes" id="UP000805193"/>
    </source>
</evidence>
<accession>A0AC60R0X0</accession>
<keyword evidence="2" id="KW-1185">Reference proteome</keyword>
<organism evidence="1 2">
    <name type="scientific">Ixodes persulcatus</name>
    <name type="common">Taiga tick</name>
    <dbReference type="NCBI Taxonomy" id="34615"/>
    <lineage>
        <taxon>Eukaryota</taxon>
        <taxon>Metazoa</taxon>
        <taxon>Ecdysozoa</taxon>
        <taxon>Arthropoda</taxon>
        <taxon>Chelicerata</taxon>
        <taxon>Arachnida</taxon>
        <taxon>Acari</taxon>
        <taxon>Parasitiformes</taxon>
        <taxon>Ixodida</taxon>
        <taxon>Ixodoidea</taxon>
        <taxon>Ixodidae</taxon>
        <taxon>Ixodinae</taxon>
        <taxon>Ixodes</taxon>
    </lineage>
</organism>